<reference evidence="2" key="1">
    <citation type="submission" date="2013-01" db="EMBL/GenBank/DDBJ databases">
        <title>Draft Genome Sequence of a Mulberry Tree, Morus notabilis C.K. Schneid.</title>
        <authorList>
            <person name="He N."/>
            <person name="Zhao S."/>
        </authorList>
    </citation>
    <scope>NUCLEOTIDE SEQUENCE</scope>
</reference>
<proteinExistence type="predicted"/>
<protein>
    <submittedName>
        <fullName evidence="1">Uncharacterized protein</fullName>
    </submittedName>
</protein>
<dbReference type="Proteomes" id="UP000030645">
    <property type="component" value="Unassembled WGS sequence"/>
</dbReference>
<dbReference type="EMBL" id="KE344217">
    <property type="protein sequence ID" value="EXB54949.1"/>
    <property type="molecule type" value="Genomic_DNA"/>
</dbReference>
<keyword evidence="2" id="KW-1185">Reference proteome</keyword>
<organism evidence="1 2">
    <name type="scientific">Morus notabilis</name>
    <dbReference type="NCBI Taxonomy" id="981085"/>
    <lineage>
        <taxon>Eukaryota</taxon>
        <taxon>Viridiplantae</taxon>
        <taxon>Streptophyta</taxon>
        <taxon>Embryophyta</taxon>
        <taxon>Tracheophyta</taxon>
        <taxon>Spermatophyta</taxon>
        <taxon>Magnoliopsida</taxon>
        <taxon>eudicotyledons</taxon>
        <taxon>Gunneridae</taxon>
        <taxon>Pentapetalae</taxon>
        <taxon>rosids</taxon>
        <taxon>fabids</taxon>
        <taxon>Rosales</taxon>
        <taxon>Moraceae</taxon>
        <taxon>Moreae</taxon>
        <taxon>Morus</taxon>
    </lineage>
</organism>
<accession>W9RHD3</accession>
<sequence length="89" mass="10320">MAQQSVKSKETVQELIQSTEMRNSMILTQLILTSMAKRKIQAREFNAKLSLKVSSRNKQYNKEESFSEAPKRQEKSAYLLQNAIRQVNN</sequence>
<name>W9RHD3_9ROSA</name>
<dbReference type="AlphaFoldDB" id="W9RHD3"/>
<evidence type="ECO:0000313" key="1">
    <source>
        <dbReference type="EMBL" id="EXB54949.1"/>
    </source>
</evidence>
<evidence type="ECO:0000313" key="2">
    <source>
        <dbReference type="Proteomes" id="UP000030645"/>
    </source>
</evidence>
<gene>
    <name evidence="1" type="ORF">L484_010528</name>
</gene>